<dbReference type="PANTHER" id="PTHR43823:SF3">
    <property type="entry name" value="MULTIDRUG EXPORT PROTEIN MEPA"/>
    <property type="match status" value="1"/>
</dbReference>
<keyword evidence="5 6" id="KW-0472">Membrane</keyword>
<name>A0A345VKI2_9STRE</name>
<dbReference type="InterPro" id="IPR002528">
    <property type="entry name" value="MATE_fam"/>
</dbReference>
<evidence type="ECO:0000256" key="1">
    <source>
        <dbReference type="ARBA" id="ARBA00004651"/>
    </source>
</evidence>
<dbReference type="Proteomes" id="UP000255411">
    <property type="component" value="Chromosome"/>
</dbReference>
<dbReference type="GO" id="GO:0015297">
    <property type="term" value="F:antiporter activity"/>
    <property type="evidence" value="ECO:0007669"/>
    <property type="project" value="InterPro"/>
</dbReference>
<dbReference type="InterPro" id="IPR051327">
    <property type="entry name" value="MATE_MepA_subfamily"/>
</dbReference>
<feature type="transmembrane region" description="Helical" evidence="6">
    <location>
        <begin position="23"/>
        <end position="40"/>
    </location>
</feature>
<evidence type="ECO:0000256" key="3">
    <source>
        <dbReference type="ARBA" id="ARBA00022692"/>
    </source>
</evidence>
<evidence type="ECO:0000313" key="8">
    <source>
        <dbReference type="Proteomes" id="UP000255411"/>
    </source>
</evidence>
<keyword evidence="2" id="KW-1003">Cell membrane</keyword>
<feature type="transmembrane region" description="Helical" evidence="6">
    <location>
        <begin position="60"/>
        <end position="82"/>
    </location>
</feature>
<feature type="transmembrane region" description="Helical" evidence="6">
    <location>
        <begin position="240"/>
        <end position="261"/>
    </location>
</feature>
<dbReference type="Pfam" id="PF01554">
    <property type="entry name" value="MatE"/>
    <property type="match status" value="2"/>
</dbReference>
<feature type="transmembrane region" description="Helical" evidence="6">
    <location>
        <begin position="198"/>
        <end position="219"/>
    </location>
</feature>
<dbReference type="GO" id="GO:0005886">
    <property type="term" value="C:plasma membrane"/>
    <property type="evidence" value="ECO:0007669"/>
    <property type="project" value="UniProtKB-SubCell"/>
</dbReference>
<keyword evidence="3 6" id="KW-0812">Transmembrane</keyword>
<feature type="transmembrane region" description="Helical" evidence="6">
    <location>
        <begin position="281"/>
        <end position="302"/>
    </location>
</feature>
<feature type="transmembrane region" description="Helical" evidence="6">
    <location>
        <begin position="103"/>
        <end position="127"/>
    </location>
</feature>
<evidence type="ECO:0000256" key="2">
    <source>
        <dbReference type="ARBA" id="ARBA00022475"/>
    </source>
</evidence>
<gene>
    <name evidence="7" type="primary">mepA_1</name>
    <name evidence="7" type="ORF">Sp14A_13210</name>
</gene>
<evidence type="ECO:0000256" key="4">
    <source>
        <dbReference type="ARBA" id="ARBA00022989"/>
    </source>
</evidence>
<protein>
    <submittedName>
        <fullName evidence="7">Multidrug export protein MepA</fullName>
    </submittedName>
</protein>
<feature type="transmembrane region" description="Helical" evidence="6">
    <location>
        <begin position="169"/>
        <end position="192"/>
    </location>
</feature>
<evidence type="ECO:0000256" key="5">
    <source>
        <dbReference type="ARBA" id="ARBA00023136"/>
    </source>
</evidence>
<dbReference type="AlphaFoldDB" id="A0A345VKI2"/>
<reference evidence="7 8" key="1">
    <citation type="submission" date="2017-07" db="EMBL/GenBank/DDBJ databases">
        <title>Streptococcus pluranimalium as cause of bovine abortion.</title>
        <authorList>
            <person name="Rodriguez Campos S."/>
            <person name="Gobeli Brawand S."/>
            <person name="Brodard I."/>
            <person name="Rychener L."/>
            <person name="Perreten V."/>
        </authorList>
    </citation>
    <scope>NUCLEOTIDE SEQUENCE [LARGE SCALE GENOMIC DNA]</scope>
    <source>
        <strain evidence="7 8">14A0014</strain>
    </source>
</reference>
<sequence length="334" mass="36449">MTDESSYRNPLGYQPVGVLMKRLAILAVVANVVNALYNVIDQIVIGQGIGFLGNAATNIAFPLTTICLALGLMIGIGSASRFNLEMGRKEMQKAKLTIGNATILLFGVGILICLLVRIFLEPLMLIFGATENILSYAMTFSGITSFGIPFLMFSMGFNPIVRADASPKYSMMAIVTGAVINTVLSPLFMFVFNWGIAGTAWATVISQFISSLLLLAYFPRFKSVTLEKEDFKLDWHTIKSIVVLGLTPFVTQVSNIIIQVLGNNLLKQYGSQSVYGPDIPIAIAGIVMKVNVIFMAIFLGMVQGSQPIIGFNYGAKNFPRVRETFYPLKAVVLR</sequence>
<evidence type="ECO:0000313" key="7">
    <source>
        <dbReference type="EMBL" id="AXJ13234.1"/>
    </source>
</evidence>
<accession>A0A345VKI2</accession>
<evidence type="ECO:0000256" key="6">
    <source>
        <dbReference type="SAM" id="Phobius"/>
    </source>
</evidence>
<comment type="subcellular location">
    <subcellularLocation>
        <location evidence="1">Cell membrane</location>
        <topology evidence="1">Multi-pass membrane protein</topology>
    </subcellularLocation>
</comment>
<keyword evidence="4 6" id="KW-1133">Transmembrane helix</keyword>
<dbReference type="EMBL" id="CP022601">
    <property type="protein sequence ID" value="AXJ13234.1"/>
    <property type="molecule type" value="Genomic_DNA"/>
</dbReference>
<dbReference type="PANTHER" id="PTHR43823">
    <property type="entry name" value="SPORULATION PROTEIN YKVU"/>
    <property type="match status" value="1"/>
</dbReference>
<dbReference type="GO" id="GO:0042910">
    <property type="term" value="F:xenobiotic transmembrane transporter activity"/>
    <property type="evidence" value="ECO:0007669"/>
    <property type="project" value="InterPro"/>
</dbReference>
<dbReference type="RefSeq" id="WP_338105209.1">
    <property type="nucleotide sequence ID" value="NZ_CP022601.1"/>
</dbReference>
<organism evidence="7 8">
    <name type="scientific">Streptococcus pluranimalium</name>
    <dbReference type="NCBI Taxonomy" id="82348"/>
    <lineage>
        <taxon>Bacteria</taxon>
        <taxon>Bacillati</taxon>
        <taxon>Bacillota</taxon>
        <taxon>Bacilli</taxon>
        <taxon>Lactobacillales</taxon>
        <taxon>Streptococcaceae</taxon>
        <taxon>Streptococcus</taxon>
    </lineage>
</organism>
<feature type="transmembrane region" description="Helical" evidence="6">
    <location>
        <begin position="133"/>
        <end position="157"/>
    </location>
</feature>
<proteinExistence type="predicted"/>